<evidence type="ECO:0000256" key="11">
    <source>
        <dbReference type="ARBA" id="ARBA00022918"/>
    </source>
</evidence>
<keyword evidence="5" id="KW-0479">Metal-binding</keyword>
<evidence type="ECO:0000256" key="12">
    <source>
        <dbReference type="ARBA" id="ARBA00022932"/>
    </source>
</evidence>
<dbReference type="CDD" id="cd09274">
    <property type="entry name" value="RNase_HI_RT_Ty3"/>
    <property type="match status" value="1"/>
</dbReference>
<dbReference type="FunFam" id="1.10.340.70:FF:000001">
    <property type="entry name" value="Retrovirus-related Pol polyprotein from transposon gypsy-like Protein"/>
    <property type="match status" value="1"/>
</dbReference>
<dbReference type="Gene3D" id="3.30.420.10">
    <property type="entry name" value="Ribonuclease H-like superfamily/Ribonuclease H"/>
    <property type="match status" value="1"/>
</dbReference>
<dbReference type="InterPro" id="IPR043502">
    <property type="entry name" value="DNA/RNA_pol_sf"/>
</dbReference>
<dbReference type="Pfam" id="PF17917">
    <property type="entry name" value="RT_RNaseH"/>
    <property type="match status" value="1"/>
</dbReference>
<dbReference type="GO" id="GO:0003964">
    <property type="term" value="F:RNA-directed DNA polymerase activity"/>
    <property type="evidence" value="ECO:0007669"/>
    <property type="project" value="UniProtKB-KW"/>
</dbReference>
<keyword evidence="7" id="KW-0255">Endonuclease</keyword>
<evidence type="ECO:0000256" key="4">
    <source>
        <dbReference type="ARBA" id="ARBA00022722"/>
    </source>
</evidence>
<sequence>MQALRNAEGSVSKDLALLVEASKRLGLSTINASVITDCINLVNHLSLSLHRVREGINVAGWYSFAVYQARICPQEMDFWPLTPSLSTSVEEHLEQLKELFNMLQEQRLYANLKKCHFLTSSVNFLGYIVSQEGIRMDPSKVEAIVNWPTPRSFQEVRSFHGLASFYRRFIAGFSTLVAPITECLKGGVFKWDEAAQKSFELIKKKMTKAPLLALLDFEKVFEVCCDASNVGIEAVLSQEGKPLAFFSEKLNGPRRNYSTYDKEFYAIVRALANWRHYLISKEFVLFSDHEALKYINGQHKLNNRHAKWVEFLQAYTFVIKHKSGTQNQVVDTLSRRCGLLSSMQVKVLGFEIIKELYEEDVDFSKTWRECSKGPWKDFLVHDGYLFKSNKLCIPQCSLREAIIKEAHEGGLGGHFGRDKTLALIDAQFYWPNMIRDVSRHVERCKTCHIVKAYSQNTGLYTPLPVPNAPWEDMSIDFVTLDASHVTDLYFREIVKLHGIPRTITSDRDTKFMSHFWRTLWRKLGTTLQFSSSHHPQTDGQTEVVNRSWGSLLRSLVKGNIRQWDMVLPQAEFAYNRSQSKSTGKSPFEVVYGSNPIGPLDLVPFRINHSFSSDAEQRVKQIRSMHKEVRKKIIRQNEKYKEQVNKFRKPATFKEGDLVWIHLRKEQFPQGRFGKLKPRAEGPFRILKRVGENAYKVELSGDYGVSPTFNVSNLLPYTGEEEGSDLGTSLFQLGENDGDNEKTI</sequence>
<dbReference type="InterPro" id="IPR012337">
    <property type="entry name" value="RNaseH-like_sf"/>
</dbReference>
<keyword evidence="2" id="KW-0808">Transferase</keyword>
<dbReference type="Proteomes" id="UP000233551">
    <property type="component" value="Unassembled WGS sequence"/>
</dbReference>
<evidence type="ECO:0000256" key="1">
    <source>
        <dbReference type="ARBA" id="ARBA00022670"/>
    </source>
</evidence>
<keyword evidence="1" id="KW-0645">Protease</keyword>
<dbReference type="InterPro" id="IPR001584">
    <property type="entry name" value="Integrase_cat-core"/>
</dbReference>
<gene>
    <name evidence="16" type="ORF">CRG98_031575</name>
</gene>
<organism evidence="16 17">
    <name type="scientific">Punica granatum</name>
    <name type="common">Pomegranate</name>
    <dbReference type="NCBI Taxonomy" id="22663"/>
    <lineage>
        <taxon>Eukaryota</taxon>
        <taxon>Viridiplantae</taxon>
        <taxon>Streptophyta</taxon>
        <taxon>Embryophyta</taxon>
        <taxon>Tracheophyta</taxon>
        <taxon>Spermatophyta</taxon>
        <taxon>Magnoliopsida</taxon>
        <taxon>eudicotyledons</taxon>
        <taxon>Gunneridae</taxon>
        <taxon>Pentapetalae</taxon>
        <taxon>rosids</taxon>
        <taxon>malvids</taxon>
        <taxon>Myrtales</taxon>
        <taxon>Lythraceae</taxon>
        <taxon>Punica</taxon>
    </lineage>
</organism>
<dbReference type="GO" id="GO:0046872">
    <property type="term" value="F:metal ion binding"/>
    <property type="evidence" value="ECO:0007669"/>
    <property type="project" value="UniProtKB-KW"/>
</dbReference>
<dbReference type="Gene3D" id="3.30.70.270">
    <property type="match status" value="2"/>
</dbReference>
<evidence type="ECO:0000256" key="9">
    <source>
        <dbReference type="ARBA" id="ARBA00022842"/>
    </source>
</evidence>
<dbReference type="Pfam" id="PF24626">
    <property type="entry name" value="SH3_Tf2-1"/>
    <property type="match status" value="1"/>
</dbReference>
<dbReference type="InterPro" id="IPR036397">
    <property type="entry name" value="RNaseH_sf"/>
</dbReference>
<dbReference type="GO" id="GO:0003887">
    <property type="term" value="F:DNA-directed DNA polymerase activity"/>
    <property type="evidence" value="ECO:0007669"/>
    <property type="project" value="UniProtKB-KW"/>
</dbReference>
<comment type="caution">
    <text evidence="16">The sequence shown here is derived from an EMBL/GenBank/DDBJ whole genome shotgun (WGS) entry which is preliminary data.</text>
</comment>
<reference evidence="16 17" key="1">
    <citation type="submission" date="2017-11" db="EMBL/GenBank/DDBJ databases">
        <title>De-novo sequencing of pomegranate (Punica granatum L.) genome.</title>
        <authorList>
            <person name="Akparov Z."/>
            <person name="Amiraslanov A."/>
            <person name="Hajiyeva S."/>
            <person name="Abbasov M."/>
            <person name="Kaur K."/>
            <person name="Hamwieh A."/>
            <person name="Solovyev V."/>
            <person name="Salamov A."/>
            <person name="Braich B."/>
            <person name="Kosarev P."/>
            <person name="Mahmoud A."/>
            <person name="Hajiyev E."/>
            <person name="Babayeva S."/>
            <person name="Izzatullayeva V."/>
            <person name="Mammadov A."/>
            <person name="Mammadov A."/>
            <person name="Sharifova S."/>
            <person name="Ojaghi J."/>
            <person name="Eynullazada K."/>
            <person name="Bayramov B."/>
            <person name="Abdulazimova A."/>
            <person name="Shahmuradov I."/>
        </authorList>
    </citation>
    <scope>NUCLEOTIDE SEQUENCE [LARGE SCALE GENOMIC DNA]</scope>
    <source>
        <strain evidence="17">cv. AG2017</strain>
        <tissue evidence="16">Leaf</tissue>
    </source>
</reference>
<keyword evidence="9" id="KW-0460">Magnesium</keyword>
<dbReference type="InterPro" id="IPR050951">
    <property type="entry name" value="Retrovirus_Pol_polyprotein"/>
</dbReference>
<evidence type="ECO:0000313" key="16">
    <source>
        <dbReference type="EMBL" id="PKI48058.1"/>
    </source>
</evidence>
<dbReference type="SUPFAM" id="SSF56672">
    <property type="entry name" value="DNA/RNA polymerases"/>
    <property type="match status" value="1"/>
</dbReference>
<dbReference type="PANTHER" id="PTHR37984:SF5">
    <property type="entry name" value="PROTEIN NYNRIN-LIKE"/>
    <property type="match status" value="1"/>
</dbReference>
<name>A0A2I0IVM1_PUNGR</name>
<dbReference type="STRING" id="22663.A0A2I0IVM1"/>
<dbReference type="PROSITE" id="PS50994">
    <property type="entry name" value="INTEGRASE"/>
    <property type="match status" value="1"/>
</dbReference>
<keyword evidence="14" id="KW-0233">DNA recombination</keyword>
<dbReference type="GO" id="GO:0003677">
    <property type="term" value="F:DNA binding"/>
    <property type="evidence" value="ECO:0007669"/>
    <property type="project" value="UniProtKB-KW"/>
</dbReference>
<evidence type="ECO:0000256" key="6">
    <source>
        <dbReference type="ARBA" id="ARBA00022750"/>
    </source>
</evidence>
<keyword evidence="13" id="KW-0238">DNA-binding</keyword>
<dbReference type="GO" id="GO:0006508">
    <property type="term" value="P:proteolysis"/>
    <property type="evidence" value="ECO:0007669"/>
    <property type="project" value="UniProtKB-KW"/>
</dbReference>
<evidence type="ECO:0000256" key="14">
    <source>
        <dbReference type="ARBA" id="ARBA00023172"/>
    </source>
</evidence>
<keyword evidence="6" id="KW-0064">Aspartyl protease</keyword>
<accession>A0A2I0IVM1</accession>
<keyword evidence="8" id="KW-0378">Hydrolase</keyword>
<dbReference type="Gene3D" id="1.10.340.70">
    <property type="match status" value="1"/>
</dbReference>
<protein>
    <recommendedName>
        <fullName evidence="15">Integrase catalytic domain-containing protein</fullName>
    </recommendedName>
</protein>
<dbReference type="SUPFAM" id="SSF53098">
    <property type="entry name" value="Ribonuclease H-like"/>
    <property type="match status" value="1"/>
</dbReference>
<evidence type="ECO:0000256" key="2">
    <source>
        <dbReference type="ARBA" id="ARBA00022679"/>
    </source>
</evidence>
<evidence type="ECO:0000313" key="17">
    <source>
        <dbReference type="Proteomes" id="UP000233551"/>
    </source>
</evidence>
<dbReference type="GO" id="GO:0004519">
    <property type="term" value="F:endonuclease activity"/>
    <property type="evidence" value="ECO:0007669"/>
    <property type="project" value="UniProtKB-KW"/>
</dbReference>
<evidence type="ECO:0000256" key="5">
    <source>
        <dbReference type="ARBA" id="ARBA00022723"/>
    </source>
</evidence>
<keyword evidence="10" id="KW-0229">DNA integration</keyword>
<proteinExistence type="predicted"/>
<keyword evidence="17" id="KW-1185">Reference proteome</keyword>
<dbReference type="Pfam" id="PF17921">
    <property type="entry name" value="Integrase_H2C2"/>
    <property type="match status" value="1"/>
</dbReference>
<keyword evidence="12" id="KW-0239">DNA-directed DNA polymerase</keyword>
<dbReference type="GO" id="GO:0015074">
    <property type="term" value="P:DNA integration"/>
    <property type="evidence" value="ECO:0007669"/>
    <property type="project" value="UniProtKB-KW"/>
</dbReference>
<evidence type="ECO:0000256" key="8">
    <source>
        <dbReference type="ARBA" id="ARBA00022801"/>
    </source>
</evidence>
<evidence type="ECO:0000256" key="13">
    <source>
        <dbReference type="ARBA" id="ARBA00023125"/>
    </source>
</evidence>
<dbReference type="InterPro" id="IPR041588">
    <property type="entry name" value="Integrase_H2C2"/>
</dbReference>
<dbReference type="PANTHER" id="PTHR37984">
    <property type="entry name" value="PROTEIN CBG26694"/>
    <property type="match status" value="1"/>
</dbReference>
<dbReference type="InterPro" id="IPR056924">
    <property type="entry name" value="SH3_Tf2-1"/>
</dbReference>
<evidence type="ECO:0000259" key="15">
    <source>
        <dbReference type="PROSITE" id="PS50994"/>
    </source>
</evidence>
<dbReference type="GO" id="GO:0004190">
    <property type="term" value="F:aspartic-type endopeptidase activity"/>
    <property type="evidence" value="ECO:0007669"/>
    <property type="project" value="UniProtKB-KW"/>
</dbReference>
<feature type="domain" description="Integrase catalytic" evidence="15">
    <location>
        <begin position="481"/>
        <end position="594"/>
    </location>
</feature>
<dbReference type="AlphaFoldDB" id="A0A2I0IVM1"/>
<dbReference type="FunFam" id="3.30.70.270:FF:000020">
    <property type="entry name" value="Transposon Tf2-6 polyprotein-like Protein"/>
    <property type="match status" value="1"/>
</dbReference>
<keyword evidence="11" id="KW-0695">RNA-directed DNA polymerase</keyword>
<keyword evidence="3" id="KW-0548">Nucleotidyltransferase</keyword>
<evidence type="ECO:0000256" key="7">
    <source>
        <dbReference type="ARBA" id="ARBA00022759"/>
    </source>
</evidence>
<dbReference type="EMBL" id="PGOL01002437">
    <property type="protein sequence ID" value="PKI48058.1"/>
    <property type="molecule type" value="Genomic_DNA"/>
</dbReference>
<keyword evidence="4" id="KW-0540">Nuclease</keyword>
<evidence type="ECO:0000256" key="10">
    <source>
        <dbReference type="ARBA" id="ARBA00022908"/>
    </source>
</evidence>
<dbReference type="GO" id="GO:0006310">
    <property type="term" value="P:DNA recombination"/>
    <property type="evidence" value="ECO:0007669"/>
    <property type="project" value="UniProtKB-KW"/>
</dbReference>
<dbReference type="InterPro" id="IPR043128">
    <property type="entry name" value="Rev_trsase/Diguanyl_cyclase"/>
</dbReference>
<evidence type="ECO:0000256" key="3">
    <source>
        <dbReference type="ARBA" id="ARBA00022695"/>
    </source>
</evidence>
<dbReference type="InterPro" id="IPR041373">
    <property type="entry name" value="RT_RNaseH"/>
</dbReference>